<evidence type="ECO:0000313" key="3">
    <source>
        <dbReference type="Proteomes" id="UP000661112"/>
    </source>
</evidence>
<gene>
    <name evidence="2" type="ORF">H6G83_16720</name>
</gene>
<evidence type="ECO:0000256" key="1">
    <source>
        <dbReference type="SAM" id="MobiDB-lite"/>
    </source>
</evidence>
<feature type="region of interest" description="Disordered" evidence="1">
    <location>
        <begin position="23"/>
        <end position="55"/>
    </location>
</feature>
<comment type="caution">
    <text evidence="2">The sequence shown here is derived from an EMBL/GenBank/DDBJ whole genome shotgun (WGS) entry which is preliminary data.</text>
</comment>
<evidence type="ECO:0000313" key="2">
    <source>
        <dbReference type="EMBL" id="MBD2502231.1"/>
    </source>
</evidence>
<proteinExistence type="predicted"/>
<reference evidence="2 3" key="1">
    <citation type="journal article" date="2020" name="ISME J.">
        <title>Comparative genomics reveals insights into cyanobacterial evolution and habitat adaptation.</title>
        <authorList>
            <person name="Chen M.Y."/>
            <person name="Teng W.K."/>
            <person name="Zhao L."/>
            <person name="Hu C.X."/>
            <person name="Zhou Y.K."/>
            <person name="Han B.P."/>
            <person name="Song L.R."/>
            <person name="Shu W.S."/>
        </authorList>
    </citation>
    <scope>NUCLEOTIDE SEQUENCE [LARGE SCALE GENOMIC DNA]</scope>
    <source>
        <strain evidence="2 3">FACHB-119</strain>
    </source>
</reference>
<accession>A0ABR8D5L4</accession>
<name>A0ABR8D5L4_9NOST</name>
<dbReference type="EMBL" id="JACJSG010000022">
    <property type="protein sequence ID" value="MBD2502231.1"/>
    <property type="molecule type" value="Genomic_DNA"/>
</dbReference>
<keyword evidence="3" id="KW-1185">Reference proteome</keyword>
<dbReference type="RefSeq" id="WP_190474303.1">
    <property type="nucleotide sequence ID" value="NZ_JACJSG010000022.1"/>
</dbReference>
<dbReference type="Proteomes" id="UP000661112">
    <property type="component" value="Unassembled WGS sequence"/>
</dbReference>
<protein>
    <submittedName>
        <fullName evidence="2">Uncharacterized protein</fullName>
    </submittedName>
</protein>
<organism evidence="2 3">
    <name type="scientific">Anabaena azotica FACHB-119</name>
    <dbReference type="NCBI Taxonomy" id="947527"/>
    <lineage>
        <taxon>Bacteria</taxon>
        <taxon>Bacillati</taxon>
        <taxon>Cyanobacteriota</taxon>
        <taxon>Cyanophyceae</taxon>
        <taxon>Nostocales</taxon>
        <taxon>Nostocaceae</taxon>
        <taxon>Anabaena</taxon>
        <taxon>Anabaena azotica</taxon>
    </lineage>
</organism>
<sequence length="55" mass="6006">MINDDLGKPAPTNEKIIVSSTRQFAQVGEPAHATGSPTPLHPTPLHPKPRFLEHQ</sequence>